<dbReference type="EMBL" id="REGN01012366">
    <property type="protein sequence ID" value="RMZ95598.1"/>
    <property type="molecule type" value="Genomic_DNA"/>
</dbReference>
<proteinExistence type="predicted"/>
<organism evidence="1 2">
    <name type="scientific">Brachionus plicatilis</name>
    <name type="common">Marine rotifer</name>
    <name type="synonym">Brachionus muelleri</name>
    <dbReference type="NCBI Taxonomy" id="10195"/>
    <lineage>
        <taxon>Eukaryota</taxon>
        <taxon>Metazoa</taxon>
        <taxon>Spiralia</taxon>
        <taxon>Gnathifera</taxon>
        <taxon>Rotifera</taxon>
        <taxon>Eurotatoria</taxon>
        <taxon>Monogononta</taxon>
        <taxon>Pseudotrocha</taxon>
        <taxon>Ploima</taxon>
        <taxon>Brachionidae</taxon>
        <taxon>Brachionus</taxon>
    </lineage>
</organism>
<dbReference type="Proteomes" id="UP000276133">
    <property type="component" value="Unassembled WGS sequence"/>
</dbReference>
<gene>
    <name evidence="1" type="ORF">BpHYR1_024740</name>
</gene>
<evidence type="ECO:0000313" key="1">
    <source>
        <dbReference type="EMBL" id="RMZ95598.1"/>
    </source>
</evidence>
<evidence type="ECO:0000313" key="2">
    <source>
        <dbReference type="Proteomes" id="UP000276133"/>
    </source>
</evidence>
<reference evidence="1 2" key="1">
    <citation type="journal article" date="2018" name="Sci. Rep.">
        <title>Genomic signatures of local adaptation to the degree of environmental predictability in rotifers.</title>
        <authorList>
            <person name="Franch-Gras L."/>
            <person name="Hahn C."/>
            <person name="Garcia-Roger E.M."/>
            <person name="Carmona M.J."/>
            <person name="Serra M."/>
            <person name="Gomez A."/>
        </authorList>
    </citation>
    <scope>NUCLEOTIDE SEQUENCE [LARGE SCALE GENOMIC DNA]</scope>
    <source>
        <strain evidence="1">HYR1</strain>
    </source>
</reference>
<sequence>MLPNTITFPLLEKKCDLNFGLLIIDLACQLSIAQCARFSLVYTTISDLTKTSRLFFKLNFNLCPANSISSLVKLWLFKLNMMLLKSKNQKYKKKNRFFGSKETLFLQNIKRKINYIFVFSHHKQIIK</sequence>
<protein>
    <submittedName>
        <fullName evidence="1">Uncharacterized protein</fullName>
    </submittedName>
</protein>
<keyword evidence="2" id="KW-1185">Reference proteome</keyword>
<accession>A0A3M7P963</accession>
<name>A0A3M7P963_BRAPC</name>
<comment type="caution">
    <text evidence="1">The sequence shown here is derived from an EMBL/GenBank/DDBJ whole genome shotgun (WGS) entry which is preliminary data.</text>
</comment>
<dbReference type="AlphaFoldDB" id="A0A3M7P963"/>